<feature type="domain" description="PilZ" evidence="1">
    <location>
        <begin position="3"/>
        <end position="84"/>
    </location>
</feature>
<gene>
    <name evidence="2" type="ORF">AKJ09_03600</name>
</gene>
<name>A0A0K1PU93_9BACT</name>
<protein>
    <recommendedName>
        <fullName evidence="1">PilZ domain-containing protein</fullName>
    </recommendedName>
</protein>
<organism evidence="2 3">
    <name type="scientific">Labilithrix luteola</name>
    <dbReference type="NCBI Taxonomy" id="1391654"/>
    <lineage>
        <taxon>Bacteria</taxon>
        <taxon>Pseudomonadati</taxon>
        <taxon>Myxococcota</taxon>
        <taxon>Polyangia</taxon>
        <taxon>Polyangiales</taxon>
        <taxon>Labilitrichaceae</taxon>
        <taxon>Labilithrix</taxon>
    </lineage>
</organism>
<keyword evidence="3" id="KW-1185">Reference proteome</keyword>
<dbReference type="RefSeq" id="WP_169927585.1">
    <property type="nucleotide sequence ID" value="NZ_CP012333.1"/>
</dbReference>
<dbReference type="KEGG" id="llu:AKJ09_03600"/>
<dbReference type="STRING" id="1391654.AKJ09_03600"/>
<dbReference type="Gene3D" id="2.40.10.220">
    <property type="entry name" value="predicted glycosyltransferase like domains"/>
    <property type="match status" value="1"/>
</dbReference>
<dbReference type="SUPFAM" id="SSF141371">
    <property type="entry name" value="PilZ domain-like"/>
    <property type="match status" value="1"/>
</dbReference>
<accession>A0A0K1PU93</accession>
<evidence type="ECO:0000313" key="2">
    <source>
        <dbReference type="EMBL" id="AKU96936.1"/>
    </source>
</evidence>
<evidence type="ECO:0000313" key="3">
    <source>
        <dbReference type="Proteomes" id="UP000064967"/>
    </source>
</evidence>
<dbReference type="Proteomes" id="UP000064967">
    <property type="component" value="Chromosome"/>
</dbReference>
<dbReference type="GO" id="GO:0035438">
    <property type="term" value="F:cyclic-di-GMP binding"/>
    <property type="evidence" value="ECO:0007669"/>
    <property type="project" value="InterPro"/>
</dbReference>
<dbReference type="Pfam" id="PF07238">
    <property type="entry name" value="PilZ"/>
    <property type="match status" value="1"/>
</dbReference>
<reference evidence="2 3" key="1">
    <citation type="submission" date="2015-08" db="EMBL/GenBank/DDBJ databases">
        <authorList>
            <person name="Babu N.S."/>
            <person name="Beckwith C.J."/>
            <person name="Beseler K.G."/>
            <person name="Brison A."/>
            <person name="Carone J.V."/>
            <person name="Caskin T.P."/>
            <person name="Diamond M."/>
            <person name="Durham M.E."/>
            <person name="Foxe J.M."/>
            <person name="Go M."/>
            <person name="Henderson B.A."/>
            <person name="Jones I.B."/>
            <person name="McGettigan J.A."/>
            <person name="Micheletti S.J."/>
            <person name="Nasrallah M.E."/>
            <person name="Ortiz D."/>
            <person name="Piller C.R."/>
            <person name="Privatt S.R."/>
            <person name="Schneider S.L."/>
            <person name="Sharp S."/>
            <person name="Smith T.C."/>
            <person name="Stanton J.D."/>
            <person name="Ullery H.E."/>
            <person name="Wilson R.J."/>
            <person name="Serrano M.G."/>
            <person name="Buck G."/>
            <person name="Lee V."/>
            <person name="Wang Y."/>
            <person name="Carvalho R."/>
            <person name="Voegtly L."/>
            <person name="Shi R."/>
            <person name="Duckworth R."/>
            <person name="Johnson A."/>
            <person name="Loviza R."/>
            <person name="Walstead R."/>
            <person name="Shah Z."/>
            <person name="Kiflezghi M."/>
            <person name="Wade K."/>
            <person name="Ball S.L."/>
            <person name="Bradley K.W."/>
            <person name="Asai D.J."/>
            <person name="Bowman C.A."/>
            <person name="Russell D.A."/>
            <person name="Pope W.H."/>
            <person name="Jacobs-Sera D."/>
            <person name="Hendrix R.W."/>
            <person name="Hatfull G.F."/>
        </authorList>
    </citation>
    <scope>NUCLEOTIDE SEQUENCE [LARGE SCALE GENOMIC DNA]</scope>
    <source>
        <strain evidence="2 3">DSM 27648</strain>
    </source>
</reference>
<proteinExistence type="predicted"/>
<evidence type="ECO:0000259" key="1">
    <source>
        <dbReference type="Pfam" id="PF07238"/>
    </source>
</evidence>
<dbReference type="InterPro" id="IPR009875">
    <property type="entry name" value="PilZ_domain"/>
</dbReference>
<dbReference type="EMBL" id="CP012333">
    <property type="protein sequence ID" value="AKU96936.1"/>
    <property type="molecule type" value="Genomic_DNA"/>
</dbReference>
<sequence>MIEQRRYARATIDCTLSFVIKGQADAHEGVGKDISVGGMFIETVQPARFGAEVVVHVKLPGASETFALPGTVRWVRDGGMGVQFGLLGAAPTHVITEISRNRG</sequence>
<dbReference type="AlphaFoldDB" id="A0A0K1PU93"/>